<keyword evidence="6 7" id="KW-0472">Membrane</keyword>
<keyword evidence="4 7" id="KW-0812">Transmembrane</keyword>
<keyword evidence="3" id="KW-1003">Cell membrane</keyword>
<dbReference type="RefSeq" id="WP_083621090.1">
    <property type="nucleotide sequence ID" value="NZ_LR735016.1"/>
</dbReference>
<feature type="transmembrane region" description="Helical" evidence="7">
    <location>
        <begin position="213"/>
        <end position="231"/>
    </location>
</feature>
<feature type="transmembrane region" description="Helical" evidence="7">
    <location>
        <begin position="49"/>
        <end position="66"/>
    </location>
</feature>
<feature type="transmembrane region" description="Helical" evidence="7">
    <location>
        <begin position="273"/>
        <end position="291"/>
    </location>
</feature>
<evidence type="ECO:0000313" key="9">
    <source>
        <dbReference type="EMBL" id="VXD23208.1"/>
    </source>
</evidence>
<evidence type="ECO:0000256" key="2">
    <source>
        <dbReference type="ARBA" id="ARBA00007400"/>
    </source>
</evidence>
<protein>
    <recommendedName>
        <fullName evidence="8">Acyltransferase 3 domain-containing protein</fullName>
    </recommendedName>
</protein>
<evidence type="ECO:0000313" key="10">
    <source>
        <dbReference type="Proteomes" id="UP000182190"/>
    </source>
</evidence>
<feature type="transmembrane region" description="Helical" evidence="7">
    <location>
        <begin position="311"/>
        <end position="333"/>
    </location>
</feature>
<feature type="domain" description="Acyltransferase 3" evidence="8">
    <location>
        <begin position="8"/>
        <end position="330"/>
    </location>
</feature>
<dbReference type="Pfam" id="PF01757">
    <property type="entry name" value="Acyl_transf_3"/>
    <property type="match status" value="1"/>
</dbReference>
<dbReference type="OrthoDB" id="5423115at2"/>
<dbReference type="InterPro" id="IPR002656">
    <property type="entry name" value="Acyl_transf_3_dom"/>
</dbReference>
<dbReference type="PANTHER" id="PTHR40074:SF2">
    <property type="entry name" value="O-ACETYLTRANSFERASE WECH"/>
    <property type="match status" value="1"/>
</dbReference>
<gene>
    <name evidence="9" type="ORF">PL9631_710009</name>
</gene>
<dbReference type="GO" id="GO:0009246">
    <property type="term" value="P:enterobacterial common antigen biosynthetic process"/>
    <property type="evidence" value="ECO:0007669"/>
    <property type="project" value="TreeGrafter"/>
</dbReference>
<evidence type="ECO:0000256" key="1">
    <source>
        <dbReference type="ARBA" id="ARBA00004651"/>
    </source>
</evidence>
<feature type="transmembrane region" description="Helical" evidence="7">
    <location>
        <begin position="243"/>
        <end position="261"/>
    </location>
</feature>
<feature type="transmembrane region" description="Helical" evidence="7">
    <location>
        <begin position="12"/>
        <end position="29"/>
    </location>
</feature>
<dbReference type="GO" id="GO:0005886">
    <property type="term" value="C:plasma membrane"/>
    <property type="evidence" value="ECO:0007669"/>
    <property type="project" value="UniProtKB-SubCell"/>
</dbReference>
<sequence>MENRLVVFDWMRTVAIFMILIHHLPKYYLGLHILDPDKIDINLLSFYELNRYFSLGLFVFISGYLINQKRQRFLNSRSLLKFLYKKIIRVFPLYYLALIAFIYMYQVFDPVLIIIHILGLQLLFVSETFSALPTLWFIGLIVIYYSLFMILNYQPIQPIYKIFLIVFFPILMVTLGLYFNITDLKIMLYYFTFLLGIFSAETLFFESQLWQKINLIIPIIFGFVFLLSFFIFREYGLKNIHPLYAYILVNIIQLVFILFIYKICNSLSRKFPSAKLVNLIAYSSYCMYLFHRPLWFLMVSIMQNKLHIENQNLILCVLIVVGFPLLIILSYFLQRFHDLIFKIELK</sequence>
<name>A0A7Z9BXF9_9CYAN</name>
<evidence type="ECO:0000256" key="5">
    <source>
        <dbReference type="ARBA" id="ARBA00022989"/>
    </source>
</evidence>
<comment type="similarity">
    <text evidence="2">Belongs to the acyltransferase 3 family.</text>
</comment>
<keyword evidence="5 7" id="KW-1133">Transmembrane helix</keyword>
<dbReference type="GO" id="GO:0016413">
    <property type="term" value="F:O-acetyltransferase activity"/>
    <property type="evidence" value="ECO:0007669"/>
    <property type="project" value="TreeGrafter"/>
</dbReference>
<reference evidence="9" key="1">
    <citation type="submission" date="2019-10" db="EMBL/GenBank/DDBJ databases">
        <authorList>
            <consortium name="Genoscope - CEA"/>
            <person name="William W."/>
        </authorList>
    </citation>
    <scope>NUCLEOTIDE SEQUENCE [LARGE SCALE GENOMIC DNA]</scope>
    <source>
        <strain evidence="9">BBR_PRJEB10994</strain>
    </source>
</reference>
<dbReference type="AlphaFoldDB" id="A0A7Z9BXF9"/>
<dbReference type="Proteomes" id="UP000182190">
    <property type="component" value="Unassembled WGS sequence"/>
</dbReference>
<feature type="transmembrane region" description="Helical" evidence="7">
    <location>
        <begin position="128"/>
        <end position="150"/>
    </location>
</feature>
<dbReference type="PANTHER" id="PTHR40074">
    <property type="entry name" value="O-ACETYLTRANSFERASE WECH"/>
    <property type="match status" value="1"/>
</dbReference>
<evidence type="ECO:0000256" key="6">
    <source>
        <dbReference type="ARBA" id="ARBA00023136"/>
    </source>
</evidence>
<organism evidence="9 10">
    <name type="scientific">Planktothrix paucivesiculata PCC 9631</name>
    <dbReference type="NCBI Taxonomy" id="671071"/>
    <lineage>
        <taxon>Bacteria</taxon>
        <taxon>Bacillati</taxon>
        <taxon>Cyanobacteriota</taxon>
        <taxon>Cyanophyceae</taxon>
        <taxon>Oscillatoriophycideae</taxon>
        <taxon>Oscillatoriales</taxon>
        <taxon>Microcoleaceae</taxon>
        <taxon>Planktothrix</taxon>
    </lineage>
</organism>
<evidence type="ECO:0000256" key="4">
    <source>
        <dbReference type="ARBA" id="ARBA00022692"/>
    </source>
</evidence>
<proteinExistence type="inferred from homology"/>
<evidence type="ECO:0000259" key="8">
    <source>
        <dbReference type="Pfam" id="PF01757"/>
    </source>
</evidence>
<evidence type="ECO:0000256" key="7">
    <source>
        <dbReference type="SAM" id="Phobius"/>
    </source>
</evidence>
<accession>A0A7Z9BXF9</accession>
<dbReference type="EMBL" id="CZCS02000214">
    <property type="protein sequence ID" value="VXD23208.1"/>
    <property type="molecule type" value="Genomic_DNA"/>
</dbReference>
<feature type="transmembrane region" description="Helical" evidence="7">
    <location>
        <begin position="187"/>
        <end position="206"/>
    </location>
</feature>
<evidence type="ECO:0000256" key="3">
    <source>
        <dbReference type="ARBA" id="ARBA00022475"/>
    </source>
</evidence>
<feature type="transmembrane region" description="Helical" evidence="7">
    <location>
        <begin position="87"/>
        <end position="108"/>
    </location>
</feature>
<feature type="transmembrane region" description="Helical" evidence="7">
    <location>
        <begin position="162"/>
        <end position="181"/>
    </location>
</feature>
<keyword evidence="10" id="KW-1185">Reference proteome</keyword>
<comment type="subcellular location">
    <subcellularLocation>
        <location evidence="1">Cell membrane</location>
        <topology evidence="1">Multi-pass membrane protein</topology>
    </subcellularLocation>
</comment>
<comment type="caution">
    <text evidence="9">The sequence shown here is derived from an EMBL/GenBank/DDBJ whole genome shotgun (WGS) entry which is preliminary data.</text>
</comment>